<evidence type="ECO:0000256" key="8">
    <source>
        <dbReference type="SAM" id="Phobius"/>
    </source>
</evidence>
<organism evidence="11 12">
    <name type="scientific">Gordonia sputi NBRC 100414</name>
    <dbReference type="NCBI Taxonomy" id="1089453"/>
    <lineage>
        <taxon>Bacteria</taxon>
        <taxon>Bacillati</taxon>
        <taxon>Actinomycetota</taxon>
        <taxon>Actinomycetes</taxon>
        <taxon>Mycobacteriales</taxon>
        <taxon>Gordoniaceae</taxon>
        <taxon>Gordonia</taxon>
    </lineage>
</organism>
<keyword evidence="12" id="KW-1185">Reference proteome</keyword>
<dbReference type="GO" id="GO:0005886">
    <property type="term" value="C:plasma membrane"/>
    <property type="evidence" value="ECO:0007669"/>
    <property type="project" value="UniProtKB-SubCell"/>
</dbReference>
<sequence length="346" mass="35246">MFVALRDLRRARGRFALIALVVVLVAILVTFLSGLTAGLRHQNISAVQHLPGNSVVFSDAGTAPSFDESSLTAAQLAAWRSAQPDSVGVGISRSRIAATTAPDSPVPVALIGTDRDSPAPGSVELSSSVAETLHASEGAPVDLGGRPFTVARIVGDDWYSHSPVVYLALSDWQQLSPHAGAATVVTFTDSNGADMSAVARATQTTVTSSDDALSALASYKAESSSLTLMTVMLFVISALVIGAFFTVWTVQRIPDIAVLKALGASTGSLVRDALGQAAMVLVVGAAIGTAITALVGGFLGGIPFVLTTSTTLLPAAAIIALGLIGAALALRFLVTTDPLTALGGAR</sequence>
<dbReference type="InterPro" id="IPR003838">
    <property type="entry name" value="ABC3_permease_C"/>
</dbReference>
<dbReference type="PANTHER" id="PTHR43738:SF1">
    <property type="entry name" value="HEMIN TRANSPORT SYSTEM PERMEASE PROTEIN HRTB-RELATED"/>
    <property type="match status" value="1"/>
</dbReference>
<dbReference type="AlphaFoldDB" id="H5U4J4"/>
<evidence type="ECO:0000256" key="4">
    <source>
        <dbReference type="ARBA" id="ARBA00022692"/>
    </source>
</evidence>
<dbReference type="eggNOG" id="COG0577">
    <property type="taxonomic scope" value="Bacteria"/>
</dbReference>
<keyword evidence="5 8" id="KW-1133">Transmembrane helix</keyword>
<evidence type="ECO:0000313" key="12">
    <source>
        <dbReference type="Proteomes" id="UP000005845"/>
    </source>
</evidence>
<comment type="similarity">
    <text evidence="7">Belongs to the ABC-4 integral membrane protein family.</text>
</comment>
<name>H5U4J4_9ACTN</name>
<dbReference type="Pfam" id="PF12704">
    <property type="entry name" value="MacB_PCD"/>
    <property type="match status" value="1"/>
</dbReference>
<keyword evidence="2" id="KW-0813">Transport</keyword>
<feature type="domain" description="ABC3 transporter permease C-terminal" evidence="9">
    <location>
        <begin position="229"/>
        <end position="338"/>
    </location>
</feature>
<gene>
    <name evidence="11" type="ORF">GOSPT_113_00410</name>
</gene>
<evidence type="ECO:0000256" key="6">
    <source>
        <dbReference type="ARBA" id="ARBA00023136"/>
    </source>
</evidence>
<evidence type="ECO:0000256" key="5">
    <source>
        <dbReference type="ARBA" id="ARBA00022989"/>
    </source>
</evidence>
<feature type="transmembrane region" description="Helical" evidence="8">
    <location>
        <begin position="312"/>
        <end position="334"/>
    </location>
</feature>
<dbReference type="InterPro" id="IPR051125">
    <property type="entry name" value="ABC-4/HrtB_transporter"/>
</dbReference>
<evidence type="ECO:0000259" key="9">
    <source>
        <dbReference type="Pfam" id="PF02687"/>
    </source>
</evidence>
<dbReference type="PANTHER" id="PTHR43738">
    <property type="entry name" value="ABC TRANSPORTER, MEMBRANE PROTEIN"/>
    <property type="match status" value="1"/>
</dbReference>
<keyword evidence="6 8" id="KW-0472">Membrane</keyword>
<evidence type="ECO:0000256" key="1">
    <source>
        <dbReference type="ARBA" id="ARBA00004651"/>
    </source>
</evidence>
<proteinExistence type="inferred from homology"/>
<comment type="subcellular location">
    <subcellularLocation>
        <location evidence="1">Cell membrane</location>
        <topology evidence="1">Multi-pass membrane protein</topology>
    </subcellularLocation>
</comment>
<evidence type="ECO:0000256" key="3">
    <source>
        <dbReference type="ARBA" id="ARBA00022475"/>
    </source>
</evidence>
<evidence type="ECO:0000313" key="11">
    <source>
        <dbReference type="EMBL" id="GAB40652.1"/>
    </source>
</evidence>
<dbReference type="EMBL" id="BAFC01000111">
    <property type="protein sequence ID" value="GAB40652.1"/>
    <property type="molecule type" value="Genomic_DNA"/>
</dbReference>
<keyword evidence="3" id="KW-1003">Cell membrane</keyword>
<comment type="caution">
    <text evidence="11">The sequence shown here is derived from an EMBL/GenBank/DDBJ whole genome shotgun (WGS) entry which is preliminary data.</text>
</comment>
<dbReference type="Proteomes" id="UP000005845">
    <property type="component" value="Unassembled WGS sequence"/>
</dbReference>
<feature type="transmembrane region" description="Helical" evidence="8">
    <location>
        <begin position="226"/>
        <end position="250"/>
    </location>
</feature>
<feature type="domain" description="MacB-like periplasmic core" evidence="10">
    <location>
        <begin position="16"/>
        <end position="202"/>
    </location>
</feature>
<reference evidence="11 12" key="1">
    <citation type="submission" date="2012-02" db="EMBL/GenBank/DDBJ databases">
        <title>Whole genome shotgun sequence of Gordonia sputi NBRC 100414.</title>
        <authorList>
            <person name="Yoshida I."/>
            <person name="Hosoyama A."/>
            <person name="Tsuchikane K."/>
            <person name="Katsumata H."/>
            <person name="Yamazaki S."/>
            <person name="Fujita N."/>
        </authorList>
    </citation>
    <scope>NUCLEOTIDE SEQUENCE [LARGE SCALE GENOMIC DNA]</scope>
    <source>
        <strain evidence="11 12">NBRC 100414</strain>
    </source>
</reference>
<evidence type="ECO:0000256" key="2">
    <source>
        <dbReference type="ARBA" id="ARBA00022448"/>
    </source>
</evidence>
<feature type="transmembrane region" description="Helical" evidence="8">
    <location>
        <begin position="15"/>
        <end position="39"/>
    </location>
</feature>
<protein>
    <submittedName>
        <fullName evidence="11">Putative ABC transporter permease protein</fullName>
    </submittedName>
</protein>
<accession>H5U4J4</accession>
<evidence type="ECO:0000256" key="7">
    <source>
        <dbReference type="ARBA" id="ARBA00038076"/>
    </source>
</evidence>
<keyword evidence="4 8" id="KW-0812">Transmembrane</keyword>
<dbReference type="RefSeq" id="WP_005207734.1">
    <property type="nucleotide sequence ID" value="NZ_BAFC01000111.1"/>
</dbReference>
<dbReference type="InterPro" id="IPR025857">
    <property type="entry name" value="MacB_PCD"/>
</dbReference>
<evidence type="ECO:0000259" key="10">
    <source>
        <dbReference type="Pfam" id="PF12704"/>
    </source>
</evidence>
<feature type="transmembrane region" description="Helical" evidence="8">
    <location>
        <begin position="278"/>
        <end position="306"/>
    </location>
</feature>
<dbReference type="Pfam" id="PF02687">
    <property type="entry name" value="FtsX"/>
    <property type="match status" value="1"/>
</dbReference>